<feature type="compositionally biased region" description="Basic and acidic residues" evidence="1">
    <location>
        <begin position="1736"/>
        <end position="1748"/>
    </location>
</feature>
<feature type="compositionally biased region" description="Basic and acidic residues" evidence="1">
    <location>
        <begin position="1102"/>
        <end position="1148"/>
    </location>
</feature>
<dbReference type="EMBL" id="FR823389">
    <property type="protein sequence ID" value="CBZ52811.1"/>
    <property type="molecule type" value="Genomic_DNA"/>
</dbReference>
<feature type="compositionally biased region" description="Basic and acidic residues" evidence="1">
    <location>
        <begin position="1699"/>
        <end position="1711"/>
    </location>
</feature>
<dbReference type="Proteomes" id="UP000007494">
    <property type="component" value="Chromosome VIIb"/>
</dbReference>
<feature type="compositionally biased region" description="Basic and acidic residues" evidence="1">
    <location>
        <begin position="2201"/>
        <end position="2218"/>
    </location>
</feature>
<feature type="compositionally biased region" description="Low complexity" evidence="1">
    <location>
        <begin position="386"/>
        <end position="399"/>
    </location>
</feature>
<feature type="compositionally biased region" description="Low complexity" evidence="1">
    <location>
        <begin position="455"/>
        <end position="469"/>
    </location>
</feature>
<evidence type="ECO:0000256" key="1">
    <source>
        <dbReference type="SAM" id="MobiDB-lite"/>
    </source>
</evidence>
<feature type="compositionally biased region" description="Basic and acidic residues" evidence="1">
    <location>
        <begin position="536"/>
        <end position="546"/>
    </location>
</feature>
<feature type="compositionally biased region" description="Basic and acidic residues" evidence="1">
    <location>
        <begin position="177"/>
        <end position="210"/>
    </location>
</feature>
<dbReference type="VEuPathDB" id="ToxoDB:NCLIV_026000"/>
<reference evidence="2" key="2">
    <citation type="submission" date="2011-03" db="EMBL/GenBank/DDBJ databases">
        <title>Comparative genomics and transcriptomics of Neospora caninum and Toxoplasma gondii.</title>
        <authorList>
            <person name="Reid A.J."/>
            <person name="Sohal A."/>
            <person name="Harris D."/>
            <person name="Quail M."/>
            <person name="Sanders M."/>
            <person name="Berriman M."/>
            <person name="Wastling J.M."/>
            <person name="Pain A."/>
        </authorList>
    </citation>
    <scope>NUCLEOTIDE SEQUENCE</scope>
    <source>
        <strain evidence="2">Liverpool</strain>
    </source>
</reference>
<dbReference type="OMA" id="RREDATH"/>
<accession>F0VGG7</accession>
<feature type="compositionally biased region" description="Low complexity" evidence="1">
    <location>
        <begin position="1150"/>
        <end position="1161"/>
    </location>
</feature>
<feature type="compositionally biased region" description="Polar residues" evidence="1">
    <location>
        <begin position="1642"/>
        <end position="1651"/>
    </location>
</feature>
<feature type="compositionally biased region" description="Low complexity" evidence="1">
    <location>
        <begin position="1217"/>
        <end position="1227"/>
    </location>
</feature>
<reference evidence="4" key="3">
    <citation type="journal article" date="2012" name="PLoS Pathog.">
        <title>Comparative genomics of the apicomplexan parasites Toxoplasma gondii and Neospora caninum: Coccidia differing in host range and transmission strategy.</title>
        <authorList>
            <person name="Reid A.J."/>
            <person name="Vermont S.J."/>
            <person name="Cotton J.A."/>
            <person name="Harris D."/>
            <person name="Hill-Cawthorne G.A."/>
            <person name="Konen-Waisman S."/>
            <person name="Latham S.M."/>
            <person name="Mourier T."/>
            <person name="Norton R."/>
            <person name="Quail M.A."/>
            <person name="Sanders M."/>
            <person name="Shanmugam D."/>
            <person name="Sohal A."/>
            <person name="Wasmuth J.D."/>
            <person name="Brunk B."/>
            <person name="Grigg M.E."/>
            <person name="Howard J.C."/>
            <person name="Parkinson J."/>
            <person name="Roos D.S."/>
            <person name="Trees A.J."/>
            <person name="Berriman M."/>
            <person name="Pain A."/>
            <person name="Wastling J.M."/>
        </authorList>
    </citation>
    <scope>NUCLEOTIDE SEQUENCE [LARGE SCALE GENOMIC DNA]</scope>
    <source>
        <strain evidence="4">Liverpool</strain>
    </source>
</reference>
<feature type="compositionally biased region" description="Basic and acidic residues" evidence="1">
    <location>
        <begin position="1294"/>
        <end position="1315"/>
    </location>
</feature>
<feature type="compositionally biased region" description="Basic and acidic residues" evidence="1">
    <location>
        <begin position="798"/>
        <end position="825"/>
    </location>
</feature>
<feature type="compositionally biased region" description="Basic and acidic residues" evidence="1">
    <location>
        <begin position="1867"/>
        <end position="1888"/>
    </location>
</feature>
<name>F0VGG7_NEOCL</name>
<feature type="compositionally biased region" description="Low complexity" evidence="1">
    <location>
        <begin position="966"/>
        <end position="985"/>
    </location>
</feature>
<feature type="region of interest" description="Disordered" evidence="1">
    <location>
        <begin position="51"/>
        <end position="74"/>
    </location>
</feature>
<feature type="compositionally biased region" description="Basic and acidic residues" evidence="1">
    <location>
        <begin position="372"/>
        <end position="385"/>
    </location>
</feature>
<feature type="region of interest" description="Disordered" evidence="1">
    <location>
        <begin position="1"/>
        <end position="38"/>
    </location>
</feature>
<gene>
    <name evidence="3" type="ORF">BN1204_026000</name>
    <name evidence="2" type="ORF">NCLIV_026000</name>
</gene>
<feature type="compositionally biased region" description="Basic and acidic residues" evidence="1">
    <location>
        <begin position="1602"/>
        <end position="1641"/>
    </location>
</feature>
<feature type="compositionally biased region" description="Basic and acidic residues" evidence="1">
    <location>
        <begin position="1426"/>
        <end position="1458"/>
    </location>
</feature>
<dbReference type="OrthoDB" id="334046at2759"/>
<proteinExistence type="predicted"/>
<feature type="compositionally biased region" description="Basic and acidic residues" evidence="1">
    <location>
        <begin position="1518"/>
        <end position="1536"/>
    </location>
</feature>
<feature type="compositionally biased region" description="Basic and acidic residues" evidence="1">
    <location>
        <begin position="1670"/>
        <end position="1684"/>
    </location>
</feature>
<dbReference type="GeneID" id="13442683"/>
<organism evidence="2 4">
    <name type="scientific">Neospora caninum (strain Liverpool)</name>
    <dbReference type="NCBI Taxonomy" id="572307"/>
    <lineage>
        <taxon>Eukaryota</taxon>
        <taxon>Sar</taxon>
        <taxon>Alveolata</taxon>
        <taxon>Apicomplexa</taxon>
        <taxon>Conoidasida</taxon>
        <taxon>Coccidia</taxon>
        <taxon>Eucoccidiorida</taxon>
        <taxon>Eimeriorina</taxon>
        <taxon>Sarcocystidae</taxon>
        <taxon>Neospora</taxon>
    </lineage>
</organism>
<feature type="compositionally biased region" description="Low complexity" evidence="1">
    <location>
        <begin position="427"/>
        <end position="437"/>
    </location>
</feature>
<feature type="compositionally biased region" description="Low complexity" evidence="1">
    <location>
        <begin position="1568"/>
        <end position="1582"/>
    </location>
</feature>
<evidence type="ECO:0000313" key="4">
    <source>
        <dbReference type="Proteomes" id="UP000007494"/>
    </source>
</evidence>
<feature type="compositionally biased region" description="Basic and acidic residues" evidence="1">
    <location>
        <begin position="1068"/>
        <end position="1092"/>
    </location>
</feature>
<feature type="compositionally biased region" description="Basic and acidic residues" evidence="1">
    <location>
        <begin position="325"/>
        <end position="362"/>
    </location>
</feature>
<feature type="compositionally biased region" description="Basic and acidic residues" evidence="1">
    <location>
        <begin position="1235"/>
        <end position="1282"/>
    </location>
</feature>
<keyword evidence="4" id="KW-1185">Reference proteome</keyword>
<feature type="region of interest" description="Disordered" evidence="1">
    <location>
        <begin position="530"/>
        <end position="686"/>
    </location>
</feature>
<feature type="compositionally biased region" description="Low complexity" evidence="1">
    <location>
        <begin position="1941"/>
        <end position="1955"/>
    </location>
</feature>
<protein>
    <submittedName>
        <fullName evidence="2">Uncharacterized protein</fullName>
    </submittedName>
</protein>
<feature type="region of interest" description="Disordered" evidence="1">
    <location>
        <begin position="147"/>
        <end position="514"/>
    </location>
</feature>
<feature type="region of interest" description="Disordered" evidence="1">
    <location>
        <begin position="771"/>
        <end position="2055"/>
    </location>
</feature>
<feature type="compositionally biased region" description="Basic and acidic residues" evidence="1">
    <location>
        <begin position="1850"/>
        <end position="1859"/>
    </location>
</feature>
<feature type="compositionally biased region" description="Basic and acidic residues" evidence="1">
    <location>
        <begin position="295"/>
        <end position="310"/>
    </location>
</feature>
<feature type="compositionally biased region" description="Basic and acidic residues" evidence="1">
    <location>
        <begin position="852"/>
        <end position="880"/>
    </location>
</feature>
<feature type="compositionally biased region" description="Basic and acidic residues" evidence="1">
    <location>
        <begin position="1470"/>
        <end position="1501"/>
    </location>
</feature>
<feature type="compositionally biased region" description="Low complexity" evidence="1">
    <location>
        <begin position="1376"/>
        <end position="1387"/>
    </location>
</feature>
<feature type="compositionally biased region" description="Basic and acidic residues" evidence="1">
    <location>
        <begin position="248"/>
        <end position="284"/>
    </location>
</feature>
<feature type="compositionally biased region" description="Basic and acidic residues" evidence="1">
    <location>
        <begin position="1795"/>
        <end position="1814"/>
    </location>
</feature>
<feature type="compositionally biased region" description="Low complexity" evidence="1">
    <location>
        <begin position="211"/>
        <end position="240"/>
    </location>
</feature>
<feature type="compositionally biased region" description="Pro residues" evidence="1">
    <location>
        <begin position="2011"/>
        <end position="2020"/>
    </location>
</feature>
<feature type="compositionally biased region" description="Basic and acidic residues" evidence="1">
    <location>
        <begin position="1545"/>
        <end position="1562"/>
    </location>
</feature>
<sequence length="2228" mass="242958">MRKNGDGFDRGSGPGGDEAGLAASPLERGVPARSRKSSFSAMADSRFGACASRPLSVSPPRGDSRAHASRPSSPYARRAFHAPFSALPYGPEIPYPPAFSYLPYAEEERERGKKCVLTASKYPAPSQPRIFPYRSLPTGPDMSFAYASAGPFPFQPVRRPGGTCTLKPSPSFLSEAAVERSGRPRNARRGDRTDGEACGDTGRRDGENSRSRSVSNISSRSASSISPPSSSSSDSSRSSALRPPQARGRKDAECPEAGKRPGDLGRSERGEREETEAVRRDFHARLASGARRNAGRKEGRKDSKEGRNDVEGQGSGFAASPSRPARGEGEAPGRGAREAGPARENEAAVRKEEKVAAERRGDSPSSSAKPTSEPEKKESNERPAESTHASATASGSGTELLGPFAQGRPTDSSVCLKEKAEGGGGSSCDSSGDLQSSVTLASRPPLGGATSVRRSTSPASKASSTSFLSDCEPALDVREKDRAPPRRFRGRSPSPVSVGRRRTPSPLSPVGPSFDPAACRGFEDRHAALCRPSPGTHREDEYERRPFAGFQRGPAADSARVLSPSDFEASREAAPVSRTFSPTRAVALPRSPRGARGETFLSRSPSRSQSPLSGRRGDSTRSPTRPAARASEASRAARKCLFTDQGEADSGDYLGSRRGGLDAEPSGGRGAFHEVSKGSSFERPGRAYPATFASFRDEEHSRRLDLEDRSFSAASARPASFASRPLLPSDAFSRPRNLPRIIPPPAVFPAFGVNSHGSPFTAFSRLPPLLPSPEAGRGRFPFAGASTPPEIRFGPMRVDPREDAREDCRDDRRDDRRDEGLEGGRRSRPAAYMRRRSVSPFSASPPSMLVLGREREAERVQFDGLEDERRGLRRRERDDQGPVSLWPLLPSPTSHGFSPPTRGDPFPAHARGFPASGSDRASSSQKPTDVWASASRDRKPSLPSSAGFERRRGEHSPSIFSCRSHSPPSDASPTRSRARASARAALEADENAGEGSERAGLQRLASGLSLERASRARDARERGPRRDEKGERGEGRDGEFATDGRRSRSLLSAPEESEAGVSGRRGRRNEDGREERRREDARCTGSSRRREASLSPFSTASRDGRDRRERAEAGAFPERRSARGREKERREENAWEDREKARLGKENAPRSATSRRSSTSAGKGGRRDEGRRERRRRRLSCLSSVGSENGEPASRDRRVSTSSCVHERKEGRRLRSASRSPSCASRAPRGRRRAREGDGEPSERSRGERDSPEPQEREARLGEARSVRGRDRKERKKARDVPDSDLDAGALGAETRKRERPSCDERAHKREKVDRLVSASLSSGADDTRAARTLSRSLSRGRERRKRQRSQEETEGAFASRVRPERRSLERERDAAAAGAKRASAQRPYLMMRRSGDEDETEEGNACAEDGDPQRKVDIRKKRVARDRDALDRFSRSLSRGEERDRSSLAGRDESRREERRRRPSSRPASLERRSPFVDGEPPGRLRGQEREERGRRDSPRLRSPSLSREAATAHGAAYKETESEPSGERRAERSSFSRLAWRGGEGDREDRAHEERGESCKRNARTSSRGRGSRSPSLPSSDARWSPGSFPSRFGAGRRGRASEDSEYVRGRRDDEKFSEERERRDREEEQRVAEGDRRSFAQTGTTSYRLSCRGEEAYRTAEGSARARVREAREDAFDREEVGAFASAADQEDEREETERRGSEEGDRTRRVKSSFSPPRGERSGSTVLGSEPGKARLRTDEDPFRARANFGRTGPFHGGEPSGFSPRDRRPGDTWGLPRSRLPSAGGPEGDEERRQRDEGRREDGERSKMAERRRRFNELKLSAFARRSPSTCADARGPGPQAGPVEEARARRSEGEDAFFAGESRDKERPMPGRRPEERRRVAPEEQGLLGPPPAFRPPQGVFAKTGRLGNDGDLQGGREAHGFAQGHAPPGSRLGPAFSFPSSFPAFSPSSAPPLLPCPASSPLRNAGGPSASFDAFASFPPPASLGDQGALPASSGPLRSSFSPPSRPSPPPAVPAAFPQSPKQASSVHSQPAQPQPQPRLQREEKERKRARTAFVSVSLVDLWTGKIAKTCLGRIPQIIGASAQDHVAFLRLFRSRREANQRWAAAMREVRQREFFQGLAALESVERVNAELQCLSQAAQAIGAAAVGTRASPTPPSGPAESSLSAFGVPTAFFSPPAVSGHPAPLSPSGTAKSAEEEKENGRRKTSKSEDAGAAEAGKSE</sequence>
<evidence type="ECO:0000313" key="2">
    <source>
        <dbReference type="EMBL" id="CBZ52811.1"/>
    </source>
</evidence>
<reference evidence="3" key="4">
    <citation type="journal article" date="2015" name="PLoS ONE">
        <title>Comprehensive Evaluation of Toxoplasma gondii VEG and Neospora caninum LIV Genomes with Tachyzoite Stage Transcriptome and Proteome Defines Novel Transcript Features.</title>
        <authorList>
            <person name="Ramaprasad A."/>
            <person name="Mourier T."/>
            <person name="Naeem R."/>
            <person name="Malas T.B."/>
            <person name="Moussa E."/>
            <person name="Panigrahi A."/>
            <person name="Vermont S.J."/>
            <person name="Otto T.D."/>
            <person name="Wastling J."/>
            <person name="Pain A."/>
        </authorList>
    </citation>
    <scope>NUCLEOTIDE SEQUENCE</scope>
    <source>
        <strain evidence="3">Liverpool</strain>
    </source>
</reference>
<dbReference type="RefSeq" id="XP_003882843.1">
    <property type="nucleotide sequence ID" value="XM_003882794.1"/>
</dbReference>
<feature type="compositionally biased region" description="Basic and acidic residues" evidence="1">
    <location>
        <begin position="1012"/>
        <end position="1046"/>
    </location>
</feature>
<feature type="compositionally biased region" description="Low complexity" evidence="1">
    <location>
        <begin position="1998"/>
        <end position="2010"/>
    </location>
</feature>
<dbReference type="EMBL" id="LN714482">
    <property type="protein sequence ID" value="CEL66792.1"/>
    <property type="molecule type" value="Genomic_DNA"/>
</dbReference>
<evidence type="ECO:0000313" key="3">
    <source>
        <dbReference type="EMBL" id="CEL66792.1"/>
    </source>
</evidence>
<feature type="region of interest" description="Disordered" evidence="1">
    <location>
        <begin position="2184"/>
        <end position="2228"/>
    </location>
</feature>
<dbReference type="eggNOG" id="ENOG502QZB9">
    <property type="taxonomic scope" value="Eukaryota"/>
</dbReference>
<feature type="compositionally biased region" description="Basic and acidic residues" evidence="1">
    <location>
        <begin position="1193"/>
        <end position="1210"/>
    </location>
</feature>
<feature type="compositionally biased region" description="Low complexity" evidence="1">
    <location>
        <begin position="601"/>
        <end position="634"/>
    </location>
</feature>
<feature type="compositionally biased region" description="Basic and acidic residues" evidence="1">
    <location>
        <begin position="1362"/>
        <end position="1375"/>
    </location>
</feature>
<reference evidence="2" key="1">
    <citation type="submission" date="2011-02" db="EMBL/GenBank/DDBJ databases">
        <authorList>
            <person name="Aslett M."/>
        </authorList>
    </citation>
    <scope>NUCLEOTIDE SEQUENCE</scope>
    <source>
        <strain evidence="2">Liverpool</strain>
    </source>
</reference>
<feature type="compositionally biased region" description="Basic and acidic residues" evidence="1">
    <location>
        <begin position="475"/>
        <end position="484"/>
    </location>
</feature>
<dbReference type="InParanoid" id="F0VGG7"/>